<feature type="domain" description="FAD dependent oxidoreductase" evidence="2">
    <location>
        <begin position="10"/>
        <end position="356"/>
    </location>
</feature>
<keyword evidence="1" id="KW-0560">Oxidoreductase</keyword>
<dbReference type="PANTHER" id="PTHR13847">
    <property type="entry name" value="SARCOSINE DEHYDROGENASE-RELATED"/>
    <property type="match status" value="1"/>
</dbReference>
<gene>
    <name evidence="3" type="ORF">B7H23_13630</name>
</gene>
<name>A0A231UTJ6_9HYPH</name>
<proteinExistence type="predicted"/>
<comment type="caution">
    <text evidence="3">The sequence shown here is derived from an EMBL/GenBank/DDBJ whole genome shotgun (WGS) entry which is preliminary data.</text>
</comment>
<dbReference type="GO" id="GO:0016491">
    <property type="term" value="F:oxidoreductase activity"/>
    <property type="evidence" value="ECO:0007669"/>
    <property type="project" value="UniProtKB-KW"/>
</dbReference>
<dbReference type="InterPro" id="IPR006076">
    <property type="entry name" value="FAD-dep_OxRdtase"/>
</dbReference>
<dbReference type="Pfam" id="PF01266">
    <property type="entry name" value="DAO"/>
    <property type="match status" value="1"/>
</dbReference>
<dbReference type="RefSeq" id="WP_094078005.1">
    <property type="nucleotide sequence ID" value="NZ_NBYO01000003.1"/>
</dbReference>
<dbReference type="InterPro" id="IPR036188">
    <property type="entry name" value="FAD/NAD-bd_sf"/>
</dbReference>
<dbReference type="PANTHER" id="PTHR13847:SF289">
    <property type="entry name" value="GLYCINE OXIDASE"/>
    <property type="match status" value="1"/>
</dbReference>
<dbReference type="GO" id="GO:0005737">
    <property type="term" value="C:cytoplasm"/>
    <property type="evidence" value="ECO:0007669"/>
    <property type="project" value="TreeGrafter"/>
</dbReference>
<dbReference type="EMBL" id="NBYO01000003">
    <property type="protein sequence ID" value="OXS99223.1"/>
    <property type="molecule type" value="Genomic_DNA"/>
</dbReference>
<organism evidence="3 4">
    <name type="scientific">Notoacmeibacter marinus</name>
    <dbReference type="NCBI Taxonomy" id="1876515"/>
    <lineage>
        <taxon>Bacteria</taxon>
        <taxon>Pseudomonadati</taxon>
        <taxon>Pseudomonadota</taxon>
        <taxon>Alphaproteobacteria</taxon>
        <taxon>Hyphomicrobiales</taxon>
        <taxon>Notoacmeibacteraceae</taxon>
        <taxon>Notoacmeibacter</taxon>
    </lineage>
</organism>
<dbReference type="AlphaFoldDB" id="A0A231UTJ6"/>
<dbReference type="Gene3D" id="3.50.50.60">
    <property type="entry name" value="FAD/NAD(P)-binding domain"/>
    <property type="match status" value="1"/>
</dbReference>
<evidence type="ECO:0000313" key="3">
    <source>
        <dbReference type="EMBL" id="OXS99223.1"/>
    </source>
</evidence>
<sequence length="368" mass="39269">MIGTFARSYDLAIIGGGIVGLWAARFASQAGRSVALIERGRIGDGASGGVLGALMPHQPVPWNEKKQTQFDALIELETLCRTLEGETGVPTGYRRVGRLTPITDQAQRDRQENWGQAARHNWQAGAAETFRWEVRDGADPWNVLSKRATSFGHAFDTLSAVVAPRKLLAALRASIAGTVDVYEEVQPTCWDTASGTLALNNGTVGAGQLIVAAGAQTTDVLAVLGIAPADTPAIEGVKGQGALLLPRRPLPENMPLIYGDGVYLVPHIDGTLGLGSTTEKTWSEPFTTDRKLDDLIDRAVRLCPTLQDAIVLERWAHLRPKGPTANPVVERIGDRAVMASGGYKTGLAFAPSMARKALQLLEAGGPIR</sequence>
<dbReference type="SUPFAM" id="SSF51905">
    <property type="entry name" value="FAD/NAD(P)-binding domain"/>
    <property type="match status" value="1"/>
</dbReference>
<reference evidence="4" key="1">
    <citation type="journal article" date="2017" name="Int. J. Syst. Evol. Microbiol.">
        <title>Notoacmeibacter marinus gen. nov., sp. nov., isolated from the gut of a limpet and proposal of Notoacmeibacteraceae fam. nov. in the order Rhizobiales of the class Alphaproteobacteria.</title>
        <authorList>
            <person name="Huang Z."/>
            <person name="Guo F."/>
            <person name="Lai Q."/>
        </authorList>
    </citation>
    <scope>NUCLEOTIDE SEQUENCE [LARGE SCALE GENOMIC DNA]</scope>
    <source>
        <strain evidence="4">XMTR2A4</strain>
    </source>
</reference>
<dbReference type="Gene3D" id="3.30.9.10">
    <property type="entry name" value="D-Amino Acid Oxidase, subunit A, domain 2"/>
    <property type="match status" value="1"/>
</dbReference>
<evidence type="ECO:0000259" key="2">
    <source>
        <dbReference type="Pfam" id="PF01266"/>
    </source>
</evidence>
<keyword evidence="4" id="KW-1185">Reference proteome</keyword>
<accession>A0A231UTJ6</accession>
<dbReference type="Proteomes" id="UP000215405">
    <property type="component" value="Unassembled WGS sequence"/>
</dbReference>
<protein>
    <recommendedName>
        <fullName evidence="2">FAD dependent oxidoreductase domain-containing protein</fullName>
    </recommendedName>
</protein>
<evidence type="ECO:0000313" key="4">
    <source>
        <dbReference type="Proteomes" id="UP000215405"/>
    </source>
</evidence>
<evidence type="ECO:0000256" key="1">
    <source>
        <dbReference type="ARBA" id="ARBA00023002"/>
    </source>
</evidence>